<gene>
    <name evidence="5" type="ORF">QFF56_06050</name>
</gene>
<dbReference type="InterPro" id="IPR027417">
    <property type="entry name" value="P-loop_NTPase"/>
</dbReference>
<dbReference type="PANTHER" id="PTHR42939">
    <property type="entry name" value="ABC TRANSPORTER ATP-BINDING PROTEIN ALBC-RELATED"/>
    <property type="match status" value="1"/>
</dbReference>
<dbReference type="CDD" id="cd03230">
    <property type="entry name" value="ABC_DR_subfamily_A"/>
    <property type="match status" value="1"/>
</dbReference>
<dbReference type="PROSITE" id="PS00211">
    <property type="entry name" value="ABC_TRANSPORTER_1"/>
    <property type="match status" value="1"/>
</dbReference>
<dbReference type="GO" id="GO:0016887">
    <property type="term" value="F:ATP hydrolysis activity"/>
    <property type="evidence" value="ECO:0007669"/>
    <property type="project" value="InterPro"/>
</dbReference>
<accession>A0AAJ6FLI8</accession>
<protein>
    <submittedName>
        <fullName evidence="5">ABC transporter ATP-binding protein</fullName>
    </submittedName>
</protein>
<dbReference type="Proteomes" id="UP001238155">
    <property type="component" value="Chromosome"/>
</dbReference>
<sequence length="246" mass="27234">MTLEVENLVGGYSRVPVLKDVSFEVKAGELVGLIGLNGAGKSTTIKHIIGLLRPQKGTITLEGVTLKTDPKAYKQKMAYIPETPILYEELTLREHIELTIMAYGLEAKSAWQRVQKLLELFRLENKLDWFPANFSKGMKQKVMIVCAFITEAKLYIIDEPFLGLDPLATQDLLDLIDQKKQAGAAVLMSTHVLSTAQEYCDRFVMIDQGQVTAKGDLASLRTQFGDETASLATIYLKLTGAGEKHA</sequence>
<name>A0AAJ6FLI8_9LACO</name>
<dbReference type="Pfam" id="PF00005">
    <property type="entry name" value="ABC_tran"/>
    <property type="match status" value="1"/>
</dbReference>
<dbReference type="InterPro" id="IPR003593">
    <property type="entry name" value="AAA+_ATPase"/>
</dbReference>
<dbReference type="GO" id="GO:0005524">
    <property type="term" value="F:ATP binding"/>
    <property type="evidence" value="ECO:0007669"/>
    <property type="project" value="UniProtKB-KW"/>
</dbReference>
<evidence type="ECO:0000313" key="6">
    <source>
        <dbReference type="Proteomes" id="UP001238155"/>
    </source>
</evidence>
<dbReference type="InterPro" id="IPR017871">
    <property type="entry name" value="ABC_transporter-like_CS"/>
</dbReference>
<evidence type="ECO:0000313" key="5">
    <source>
        <dbReference type="EMBL" id="WHQ79527.1"/>
    </source>
</evidence>
<feature type="domain" description="ABC transporter" evidence="4">
    <location>
        <begin position="3"/>
        <end position="233"/>
    </location>
</feature>
<keyword evidence="1" id="KW-0813">Transport</keyword>
<keyword evidence="2" id="KW-0547">Nucleotide-binding</keyword>
<dbReference type="PANTHER" id="PTHR42939:SF5">
    <property type="entry name" value="ABC-TYPE TRANSPORTER ATP-BINDING PROTEIN ECSA"/>
    <property type="match status" value="1"/>
</dbReference>
<evidence type="ECO:0000256" key="2">
    <source>
        <dbReference type="ARBA" id="ARBA00022741"/>
    </source>
</evidence>
<reference evidence="5" key="1">
    <citation type="submission" date="2023-04" db="EMBL/GenBank/DDBJ databases">
        <title>Four porcine-derived lactic acid bacteria strains analyses and their evaluation as potential probiotics based on genomics.</title>
        <authorList>
            <person name="Niu D."/>
        </authorList>
    </citation>
    <scope>NUCLEOTIDE SEQUENCE</scope>
    <source>
        <strain evidence="5">ZSB1</strain>
    </source>
</reference>
<keyword evidence="3 5" id="KW-0067">ATP-binding</keyword>
<dbReference type="SMART" id="SM00382">
    <property type="entry name" value="AAA"/>
    <property type="match status" value="1"/>
</dbReference>
<dbReference type="RefSeq" id="WP_283534493.1">
    <property type="nucleotide sequence ID" value="NZ_CP123751.1"/>
</dbReference>
<organism evidence="5 6">
    <name type="scientific">Ligilactobacillus animalis</name>
    <dbReference type="NCBI Taxonomy" id="1605"/>
    <lineage>
        <taxon>Bacteria</taxon>
        <taxon>Bacillati</taxon>
        <taxon>Bacillota</taxon>
        <taxon>Bacilli</taxon>
        <taxon>Lactobacillales</taxon>
        <taxon>Lactobacillaceae</taxon>
        <taxon>Ligilactobacillus</taxon>
    </lineage>
</organism>
<dbReference type="InterPro" id="IPR051782">
    <property type="entry name" value="ABC_Transporter_VariousFunc"/>
</dbReference>
<evidence type="ECO:0000259" key="4">
    <source>
        <dbReference type="PROSITE" id="PS50893"/>
    </source>
</evidence>
<evidence type="ECO:0000256" key="1">
    <source>
        <dbReference type="ARBA" id="ARBA00022448"/>
    </source>
</evidence>
<proteinExistence type="predicted"/>
<dbReference type="InterPro" id="IPR003439">
    <property type="entry name" value="ABC_transporter-like_ATP-bd"/>
</dbReference>
<dbReference type="EMBL" id="CP123751">
    <property type="protein sequence ID" value="WHQ79527.1"/>
    <property type="molecule type" value="Genomic_DNA"/>
</dbReference>
<dbReference type="SUPFAM" id="SSF52540">
    <property type="entry name" value="P-loop containing nucleoside triphosphate hydrolases"/>
    <property type="match status" value="1"/>
</dbReference>
<dbReference type="Gene3D" id="3.40.50.300">
    <property type="entry name" value="P-loop containing nucleotide triphosphate hydrolases"/>
    <property type="match status" value="1"/>
</dbReference>
<dbReference type="PROSITE" id="PS50893">
    <property type="entry name" value="ABC_TRANSPORTER_2"/>
    <property type="match status" value="1"/>
</dbReference>
<dbReference type="AlphaFoldDB" id="A0AAJ6FLI8"/>
<evidence type="ECO:0000256" key="3">
    <source>
        <dbReference type="ARBA" id="ARBA00022840"/>
    </source>
</evidence>